<accession>A0A1B9H3H4</accession>
<reference evidence="3" key="2">
    <citation type="submission" date="2013-12" db="EMBL/GenBank/DDBJ databases">
        <title>Evolution of pathogenesis and genome organization in the Tremellales.</title>
        <authorList>
            <person name="Cuomo C."/>
            <person name="Litvintseva A."/>
            <person name="Heitman J."/>
            <person name="Chen Y."/>
            <person name="Sun S."/>
            <person name="Springer D."/>
            <person name="Dromer F."/>
            <person name="Young S."/>
            <person name="Zeng Q."/>
            <person name="Chapman S."/>
            <person name="Gujja S."/>
            <person name="Saif S."/>
            <person name="Birren B."/>
        </authorList>
    </citation>
    <scope>NUCLEOTIDE SEQUENCE [LARGE SCALE GENOMIC DNA]</scope>
    <source>
        <strain evidence="3">BCC8398</strain>
    </source>
</reference>
<dbReference type="Pfam" id="PF10294">
    <property type="entry name" value="Methyltransf_16"/>
    <property type="match status" value="1"/>
</dbReference>
<evidence type="ECO:0000313" key="2">
    <source>
        <dbReference type="EMBL" id="OCF37815.1"/>
    </source>
</evidence>
<proteinExistence type="predicted"/>
<evidence type="ECO:0000256" key="1">
    <source>
        <dbReference type="SAM" id="MobiDB-lite"/>
    </source>
</evidence>
<gene>
    <name evidence="2" type="ORF">I316_00039</name>
</gene>
<protein>
    <recommendedName>
        <fullName evidence="4">Nicotinamide N-methyltransferase</fullName>
    </recommendedName>
</protein>
<sequence length="352" mass="38280">MDAEDITDIFDSSLTTIFDIPPIGFAPDHSTGLYVYNPSPLPSVDVYPSGSLESSASATTRAGHRRRPVELRLPQPPSNLYTTLQANLIWPSALYLADLLVYGQINVKEKKVAELGAGAGLPGIVALRDGGAEGVVSTDWGVKEVLSVLEDNFTRACRAEDGSAVDQVRKCGQERDTEDLLSPWKVVGHQWGTDPAPLLNALPSSNPTSHASSLLSELPHEPRTEPADTVATSSDQLGRHSDPDGKFDILLLADVLWTTSSHCVLLDSINNILRRPSPQYPGAYGEAHITAGLHTGRGPVKRFIASAKERGMKIHMVREVRLGRNGWEEYDESLAKPGEEERGVVVYFTLRL</sequence>
<dbReference type="PANTHER" id="PTHR14614">
    <property type="entry name" value="HEPATOCELLULAR CARCINOMA-ASSOCIATED ANTIGEN"/>
    <property type="match status" value="1"/>
</dbReference>
<reference evidence="2 3" key="1">
    <citation type="submission" date="2013-07" db="EMBL/GenBank/DDBJ databases">
        <title>The Genome Sequence of Cryptococcus heveanensis BCC8398.</title>
        <authorList>
            <consortium name="The Broad Institute Genome Sequencing Platform"/>
            <person name="Cuomo C."/>
            <person name="Litvintseva A."/>
            <person name="Chen Y."/>
            <person name="Heitman J."/>
            <person name="Sun S."/>
            <person name="Springer D."/>
            <person name="Dromer F."/>
            <person name="Young S.K."/>
            <person name="Zeng Q."/>
            <person name="Gargeya S."/>
            <person name="Fitzgerald M."/>
            <person name="Abouelleil A."/>
            <person name="Alvarado L."/>
            <person name="Berlin A.M."/>
            <person name="Chapman S.B."/>
            <person name="Dewar J."/>
            <person name="Goldberg J."/>
            <person name="Griggs A."/>
            <person name="Gujja S."/>
            <person name="Hansen M."/>
            <person name="Howarth C."/>
            <person name="Imamovic A."/>
            <person name="Larimer J."/>
            <person name="McCowan C."/>
            <person name="Murphy C."/>
            <person name="Pearson M."/>
            <person name="Priest M."/>
            <person name="Roberts A."/>
            <person name="Saif S."/>
            <person name="Shea T."/>
            <person name="Sykes S."/>
            <person name="Wortman J."/>
            <person name="Nusbaum C."/>
            <person name="Birren B."/>
        </authorList>
    </citation>
    <scope>NUCLEOTIDE SEQUENCE [LARGE SCALE GENOMIC DNA]</scope>
    <source>
        <strain evidence="2 3">BCC8398</strain>
    </source>
</reference>
<keyword evidence="3" id="KW-1185">Reference proteome</keyword>
<dbReference type="GO" id="GO:0008757">
    <property type="term" value="F:S-adenosylmethionine-dependent methyltransferase activity"/>
    <property type="evidence" value="ECO:0007669"/>
    <property type="project" value="UniProtKB-ARBA"/>
</dbReference>
<dbReference type="Proteomes" id="UP000092666">
    <property type="component" value="Unassembled WGS sequence"/>
</dbReference>
<dbReference type="InterPro" id="IPR019410">
    <property type="entry name" value="Methyltransf_16"/>
</dbReference>
<dbReference type="OrthoDB" id="407325at2759"/>
<organism evidence="2 3">
    <name type="scientific">Kwoniella heveanensis BCC8398</name>
    <dbReference type="NCBI Taxonomy" id="1296120"/>
    <lineage>
        <taxon>Eukaryota</taxon>
        <taxon>Fungi</taxon>
        <taxon>Dikarya</taxon>
        <taxon>Basidiomycota</taxon>
        <taxon>Agaricomycotina</taxon>
        <taxon>Tremellomycetes</taxon>
        <taxon>Tremellales</taxon>
        <taxon>Cryptococcaceae</taxon>
        <taxon>Kwoniella</taxon>
    </lineage>
</organism>
<evidence type="ECO:0000313" key="3">
    <source>
        <dbReference type="Proteomes" id="UP000092666"/>
    </source>
</evidence>
<evidence type="ECO:0008006" key="4">
    <source>
        <dbReference type="Google" id="ProtNLM"/>
    </source>
</evidence>
<name>A0A1B9H3H4_9TREE</name>
<feature type="region of interest" description="Disordered" evidence="1">
    <location>
        <begin position="200"/>
        <end position="239"/>
    </location>
</feature>
<dbReference type="Gene3D" id="3.40.50.150">
    <property type="entry name" value="Vaccinia Virus protein VP39"/>
    <property type="match status" value="1"/>
</dbReference>
<dbReference type="AlphaFoldDB" id="A0A1B9H3H4"/>
<dbReference type="InterPro" id="IPR029063">
    <property type="entry name" value="SAM-dependent_MTases_sf"/>
</dbReference>
<feature type="compositionally biased region" description="Polar residues" evidence="1">
    <location>
        <begin position="202"/>
        <end position="215"/>
    </location>
</feature>
<dbReference type="EMBL" id="KI669492">
    <property type="protein sequence ID" value="OCF37815.1"/>
    <property type="molecule type" value="Genomic_DNA"/>
</dbReference>